<proteinExistence type="predicted"/>
<name>A0A919NQE6_9ACTN</name>
<gene>
    <name evidence="1" type="ORF">Ate02nite_51530</name>
</gene>
<dbReference type="AlphaFoldDB" id="A0A919NQE6"/>
<dbReference type="EMBL" id="BOMY01000034">
    <property type="protein sequence ID" value="GIF22423.1"/>
    <property type="molecule type" value="Genomic_DNA"/>
</dbReference>
<evidence type="ECO:0000313" key="1">
    <source>
        <dbReference type="EMBL" id="GIF22423.1"/>
    </source>
</evidence>
<accession>A0A919NQE6</accession>
<comment type="caution">
    <text evidence="1">The sequence shown here is derived from an EMBL/GenBank/DDBJ whole genome shotgun (WGS) entry which is preliminary data.</text>
</comment>
<keyword evidence="2" id="KW-1185">Reference proteome</keyword>
<evidence type="ECO:0000313" key="2">
    <source>
        <dbReference type="Proteomes" id="UP000623608"/>
    </source>
</evidence>
<protein>
    <submittedName>
        <fullName evidence="1">Uncharacterized protein</fullName>
    </submittedName>
</protein>
<sequence length="171" mass="17689">MIVGYSGLVIIARTGDTRLDELACVDDLFVAVTDNVRAGGWRIGFLGPVDDTSPEDLANDLALETVAPAIALLVFDSDCAWATAADPAGDTVDFHLSEETIRLLVTDGGDSFEPLNGQALAGLLVWAGKAGLFAGSGQLAAALEECPGPFGDGIFAFAEALGIAELPEQHN</sequence>
<organism evidence="1 2">
    <name type="scientific">Paractinoplanes tereljensis</name>
    <dbReference type="NCBI Taxonomy" id="571912"/>
    <lineage>
        <taxon>Bacteria</taxon>
        <taxon>Bacillati</taxon>
        <taxon>Actinomycetota</taxon>
        <taxon>Actinomycetes</taxon>
        <taxon>Micromonosporales</taxon>
        <taxon>Micromonosporaceae</taxon>
        <taxon>Paractinoplanes</taxon>
    </lineage>
</organism>
<dbReference type="Proteomes" id="UP000623608">
    <property type="component" value="Unassembled WGS sequence"/>
</dbReference>
<reference evidence="1" key="1">
    <citation type="submission" date="2021-01" db="EMBL/GenBank/DDBJ databases">
        <title>Whole genome shotgun sequence of Actinoplanes tereljensis NBRC 105297.</title>
        <authorList>
            <person name="Komaki H."/>
            <person name="Tamura T."/>
        </authorList>
    </citation>
    <scope>NUCLEOTIDE SEQUENCE</scope>
    <source>
        <strain evidence="1">NBRC 105297</strain>
    </source>
</reference>